<keyword evidence="9" id="KW-1185">Reference proteome</keyword>
<feature type="transmembrane region" description="Helical" evidence="6">
    <location>
        <begin position="386"/>
        <end position="407"/>
    </location>
</feature>
<organism evidence="8 9">
    <name type="scientific">Pedobacter hartonius</name>
    <dbReference type="NCBI Taxonomy" id="425514"/>
    <lineage>
        <taxon>Bacteria</taxon>
        <taxon>Pseudomonadati</taxon>
        <taxon>Bacteroidota</taxon>
        <taxon>Sphingobacteriia</taxon>
        <taxon>Sphingobacteriales</taxon>
        <taxon>Sphingobacteriaceae</taxon>
        <taxon>Pedobacter</taxon>
    </lineage>
</organism>
<keyword evidence="3" id="KW-0133">Cell shape</keyword>
<dbReference type="PANTHER" id="PTHR30474:SF3">
    <property type="entry name" value="PEPTIDOGLYCAN GLYCOSYLTRANSFERASE RODA"/>
    <property type="match status" value="1"/>
</dbReference>
<feature type="transmembrane region" description="Helical" evidence="6">
    <location>
        <begin position="639"/>
        <end position="657"/>
    </location>
</feature>
<evidence type="ECO:0000313" key="8">
    <source>
        <dbReference type="EMBL" id="SEA41000.1"/>
    </source>
</evidence>
<comment type="subcellular location">
    <subcellularLocation>
        <location evidence="1">Membrane</location>
        <topology evidence="1">Multi-pass membrane protein</topology>
    </subcellularLocation>
</comment>
<evidence type="ECO:0000313" key="9">
    <source>
        <dbReference type="Proteomes" id="UP000198850"/>
    </source>
</evidence>
<feature type="domain" description="Penicillin-binding protein transpeptidase" evidence="7">
    <location>
        <begin position="980"/>
        <end position="1295"/>
    </location>
</feature>
<keyword evidence="2 6" id="KW-0812">Transmembrane</keyword>
<dbReference type="STRING" id="425514.SAMN05443550_103139"/>
<dbReference type="GO" id="GO:0008360">
    <property type="term" value="P:regulation of cell shape"/>
    <property type="evidence" value="ECO:0007669"/>
    <property type="project" value="UniProtKB-KW"/>
</dbReference>
<dbReference type="Gene3D" id="3.40.710.10">
    <property type="entry name" value="DD-peptidase/beta-lactamase superfamily"/>
    <property type="match status" value="1"/>
</dbReference>
<evidence type="ECO:0000256" key="2">
    <source>
        <dbReference type="ARBA" id="ARBA00022692"/>
    </source>
</evidence>
<keyword evidence="4 6" id="KW-1133">Transmembrane helix</keyword>
<proteinExistence type="predicted"/>
<evidence type="ECO:0000256" key="1">
    <source>
        <dbReference type="ARBA" id="ARBA00004141"/>
    </source>
</evidence>
<name>A0A1H4AYQ2_9SPHI</name>
<dbReference type="EMBL" id="FNRA01000003">
    <property type="protein sequence ID" value="SEA41000.1"/>
    <property type="molecule type" value="Genomic_DNA"/>
</dbReference>
<evidence type="ECO:0000256" key="5">
    <source>
        <dbReference type="ARBA" id="ARBA00023136"/>
    </source>
</evidence>
<dbReference type="GO" id="GO:0032153">
    <property type="term" value="C:cell division site"/>
    <property type="evidence" value="ECO:0007669"/>
    <property type="project" value="TreeGrafter"/>
</dbReference>
<dbReference type="Proteomes" id="UP000198850">
    <property type="component" value="Unassembled WGS sequence"/>
</dbReference>
<feature type="transmembrane region" description="Helical" evidence="6">
    <location>
        <begin position="315"/>
        <end position="333"/>
    </location>
</feature>
<dbReference type="GO" id="GO:0005886">
    <property type="term" value="C:plasma membrane"/>
    <property type="evidence" value="ECO:0007669"/>
    <property type="project" value="TreeGrafter"/>
</dbReference>
<dbReference type="GO" id="GO:0008658">
    <property type="term" value="F:penicillin binding"/>
    <property type="evidence" value="ECO:0007669"/>
    <property type="project" value="InterPro"/>
</dbReference>
<keyword evidence="8" id="KW-0132">Cell division</keyword>
<feature type="transmembrane region" description="Helical" evidence="6">
    <location>
        <begin position="345"/>
        <end position="365"/>
    </location>
</feature>
<feature type="transmembrane region" description="Helical" evidence="6">
    <location>
        <begin position="747"/>
        <end position="765"/>
    </location>
</feature>
<dbReference type="Pfam" id="PF00905">
    <property type="entry name" value="Transpeptidase"/>
    <property type="match status" value="1"/>
</dbReference>
<feature type="transmembrane region" description="Helical" evidence="6">
    <location>
        <begin position="708"/>
        <end position="726"/>
    </location>
</feature>
<feature type="transmembrane region" description="Helical" evidence="6">
    <location>
        <begin position="669"/>
        <end position="696"/>
    </location>
</feature>
<dbReference type="InterPro" id="IPR012338">
    <property type="entry name" value="Beta-lactam/transpept-like"/>
</dbReference>
<reference evidence="8 9" key="1">
    <citation type="submission" date="2016-10" db="EMBL/GenBank/DDBJ databases">
        <authorList>
            <person name="de Groot N.N."/>
        </authorList>
    </citation>
    <scope>NUCLEOTIDE SEQUENCE [LARGE SCALE GENOMIC DNA]</scope>
    <source>
        <strain evidence="8 9">DSM 19033</strain>
    </source>
</reference>
<dbReference type="PANTHER" id="PTHR30474">
    <property type="entry name" value="CELL CYCLE PROTEIN"/>
    <property type="match status" value="1"/>
</dbReference>
<evidence type="ECO:0000256" key="3">
    <source>
        <dbReference type="ARBA" id="ARBA00022960"/>
    </source>
</evidence>
<dbReference type="Pfam" id="PF01098">
    <property type="entry name" value="FTSW_RODA_SPOVE"/>
    <property type="match status" value="1"/>
</dbReference>
<keyword evidence="8" id="KW-0131">Cell cycle</keyword>
<accession>A0A1H4AYQ2</accession>
<evidence type="ECO:0000259" key="7">
    <source>
        <dbReference type="Pfam" id="PF00905"/>
    </source>
</evidence>
<keyword evidence="5 6" id="KW-0472">Membrane</keyword>
<feature type="transmembrane region" description="Helical" evidence="6">
    <location>
        <begin position="427"/>
        <end position="450"/>
    </location>
</feature>
<protein>
    <submittedName>
        <fullName evidence="8">Cell division protein FtsW, lipid II flippase</fullName>
    </submittedName>
</protein>
<evidence type="ECO:0000256" key="6">
    <source>
        <dbReference type="SAM" id="Phobius"/>
    </source>
</evidence>
<dbReference type="InterPro" id="IPR001460">
    <property type="entry name" value="PCN-bd_Tpept"/>
</dbReference>
<feature type="transmembrane region" description="Helical" evidence="6">
    <location>
        <begin position="506"/>
        <end position="535"/>
    </location>
</feature>
<feature type="transmembrane region" description="Helical" evidence="6">
    <location>
        <begin position="462"/>
        <end position="494"/>
    </location>
</feature>
<dbReference type="InterPro" id="IPR001182">
    <property type="entry name" value="FtsW/RodA"/>
</dbReference>
<dbReference type="GO" id="GO:0051301">
    <property type="term" value="P:cell division"/>
    <property type="evidence" value="ECO:0007669"/>
    <property type="project" value="UniProtKB-KW"/>
</dbReference>
<dbReference type="GO" id="GO:0015648">
    <property type="term" value="F:lipid-linked peptidoglycan transporter activity"/>
    <property type="evidence" value="ECO:0007669"/>
    <property type="project" value="TreeGrafter"/>
</dbReference>
<dbReference type="RefSeq" id="WP_245735156.1">
    <property type="nucleotide sequence ID" value="NZ_FNRA01000003.1"/>
</dbReference>
<dbReference type="SUPFAM" id="SSF56601">
    <property type="entry name" value="beta-lactamase/transpeptidase-like"/>
    <property type="match status" value="1"/>
</dbReference>
<gene>
    <name evidence="8" type="ORF">SAMN05443550_103139</name>
</gene>
<evidence type="ECO:0000256" key="4">
    <source>
        <dbReference type="ARBA" id="ARBA00022989"/>
    </source>
</evidence>
<sequence length="1318" mass="144441">MMDKQQKQSGGRMQERISIVLIAVVLLAAFFRLSGVLQERMKDVNKGLANGTVVNLNAPDPANAVKALLATGYYLDDPADIDMIGAVIADRQMADPFSNIGDLNKRKFNVSADEAAKHGGISFKKRVAVSRALLGFTGNDEKRFEQELSAPPSMPAVQDLGSGTGVLKGNVTHAGTEVPGVLLRLRTVLPADSVDAKSFTAYARTDADGHYEFTGLPEEKAYEVIPLKPGAEFGQVKGVQRLNGHKTLNFSESIHTIRLLSSRDFNHLKNDAALVVRTPEDFNRWYWLLAGSILFSFLLLHILLSLRFPAADQVILPLLMLLTGFSFLTLLSLQDPVRDRFLATGSLLFLYLGVAGICILLSFNLKHFTADSKLYRLFLFTKKRSAANGWPWITLAIALLTVMLLFGAGPEGSGVKVNLLGIQPSEVVKYIVVLFLAGFFALNEQFIAAYSSWKKRWSFFSFALGAIVFTLLLFLLLGDLGPAIVICFTFIVLFSFSRGDFMEMAAFVILYIIVAWFIQNVWLDALLTFAVLCLYHVLKKKSFSESALMALLVITAFLTIDKIPYLDRIVPGPVERLTDRKAIWQDAWDNEVYGGDQVANGLWAIASGGITGQGTGKGFAKTIPEAHTDMILPAIGEDFGWLGIACVFVLFLIYLHRSILIGRQTGTPFLFYICAGIGICTFIQFLLIAGGSLGALPLSGVSLPFESYGGSSLVINFVAAGFLLSASSLKGTEGQMKYITAQQDKNLVPALLAACIAVLLLLVNVSRYSFRNAQWVVKPALVADRGGSRMFSYNPRIGILMKKLEAGTVYDRSGLILATSNPQLIKKQQQKLRDAGVPGYDLDSAKHRRPLRYYPFEEQLFFWTGDANTGVFNGGINGYFAEYEHAAELRGFRMPLTSYNLIASRYREDRFLPRGRKEMTVVKRDFSALSALLISGLDTSEIARFKKRNRDVKLSVDADLQTHLQAALAADPAVRDNRVSVVVMSSATGDVLASAVYPLPAIKNWEQLTMSTADQNKLADWTTTADLGFTVATQPGSTAKLLTAMAAFNKLGPAAARQTYLVKANERIRSGGPEPDETGNIDMERAIVKSNNVYFIKLANEQHLQEPMGELYLKTGMFLHGAGGYYYGRTSPDPEQEEHWFALWRRTEFKSPYNPNNIYRNRATGISGMAWGQGELIATPASVARLASAIANQGKLVPNRYVLKLNDSTVNSKEGLALAKDPAAAALLKQYMIAQSAGKAGVFGLSVAGKTGTPERMVKGRKVNDGWYVFFAPETNTDGYTVTCIRIEATKGSSDAVKLAGDVVIPLLVQKGYIKSIN</sequence>
<feature type="transmembrane region" description="Helical" evidence="6">
    <location>
        <begin position="285"/>
        <end position="303"/>
    </location>
</feature>